<accession>A0A2K8T0N5</accession>
<dbReference type="InterPro" id="IPR050769">
    <property type="entry name" value="NAT_camello-type"/>
</dbReference>
<dbReference type="InterPro" id="IPR000182">
    <property type="entry name" value="GNAT_dom"/>
</dbReference>
<keyword evidence="1 3" id="KW-0808">Transferase</keyword>
<dbReference type="Gene3D" id="3.40.630.30">
    <property type="match status" value="1"/>
</dbReference>
<dbReference type="CDD" id="cd04301">
    <property type="entry name" value="NAT_SF"/>
    <property type="match status" value="1"/>
</dbReference>
<dbReference type="PANTHER" id="PTHR13947:SF37">
    <property type="entry name" value="LD18367P"/>
    <property type="match status" value="1"/>
</dbReference>
<dbReference type="GO" id="GO:0008080">
    <property type="term" value="F:N-acetyltransferase activity"/>
    <property type="evidence" value="ECO:0007669"/>
    <property type="project" value="InterPro"/>
</dbReference>
<gene>
    <name evidence="3" type="ORF">COO91_07274</name>
</gene>
<evidence type="ECO:0000313" key="4">
    <source>
        <dbReference type="Proteomes" id="UP000232003"/>
    </source>
</evidence>
<dbReference type="OrthoDB" id="9798006at2"/>
<keyword evidence="3" id="KW-0689">Ribosomal protein</keyword>
<dbReference type="PANTHER" id="PTHR13947">
    <property type="entry name" value="GNAT FAMILY N-ACETYLTRANSFERASE"/>
    <property type="match status" value="1"/>
</dbReference>
<dbReference type="Proteomes" id="UP000232003">
    <property type="component" value="Chromosome"/>
</dbReference>
<sequence>MTAEDKEFISVDMPLTIRDALTKDFNDVALLSVEAYREYSEWLSSEDWDKMKTNLSNVSKVAHQAKLIVAVQDHELVGSVIYYYPGTSTSRLFQPEWASLRMLAVSPRYRDQGIGRQLTEECIQPAKRDQAEVIGLHTSELMVTARRMYEKLGFQQDTELPRNFGIRYWRYVLKLAES</sequence>
<dbReference type="InterPro" id="IPR016181">
    <property type="entry name" value="Acyl_CoA_acyltransferase"/>
</dbReference>
<dbReference type="AlphaFoldDB" id="A0A2K8T0N5"/>
<dbReference type="EMBL" id="CP024785">
    <property type="protein sequence ID" value="AUB41229.1"/>
    <property type="molecule type" value="Genomic_DNA"/>
</dbReference>
<evidence type="ECO:0000256" key="1">
    <source>
        <dbReference type="ARBA" id="ARBA00022679"/>
    </source>
</evidence>
<keyword evidence="4" id="KW-1185">Reference proteome</keyword>
<evidence type="ECO:0000313" key="3">
    <source>
        <dbReference type="EMBL" id="AUB41229.1"/>
    </source>
</evidence>
<dbReference type="GO" id="GO:0005840">
    <property type="term" value="C:ribosome"/>
    <property type="evidence" value="ECO:0007669"/>
    <property type="project" value="UniProtKB-KW"/>
</dbReference>
<protein>
    <submittedName>
        <fullName evidence="3">Ribosomal protein S18 acetylase RimI and related acetyltransferases</fullName>
    </submittedName>
</protein>
<proteinExistence type="predicted"/>
<keyword evidence="3" id="KW-0687">Ribonucleoprotein</keyword>
<name>A0A2K8T0N5_9NOSO</name>
<organism evidence="3 4">
    <name type="scientific">Nostoc flagelliforme CCNUN1</name>
    <dbReference type="NCBI Taxonomy" id="2038116"/>
    <lineage>
        <taxon>Bacteria</taxon>
        <taxon>Bacillati</taxon>
        <taxon>Cyanobacteriota</taxon>
        <taxon>Cyanophyceae</taxon>
        <taxon>Nostocales</taxon>
        <taxon>Nostocaceae</taxon>
        <taxon>Nostoc</taxon>
    </lineage>
</organism>
<dbReference type="KEGG" id="nfl:COO91_07274"/>
<feature type="domain" description="N-acetyltransferase" evidence="2">
    <location>
        <begin position="15"/>
        <end position="176"/>
    </location>
</feature>
<dbReference type="Pfam" id="PF00583">
    <property type="entry name" value="Acetyltransf_1"/>
    <property type="match status" value="1"/>
</dbReference>
<dbReference type="PROSITE" id="PS51186">
    <property type="entry name" value="GNAT"/>
    <property type="match status" value="1"/>
</dbReference>
<dbReference type="SUPFAM" id="SSF55729">
    <property type="entry name" value="Acyl-CoA N-acyltransferases (Nat)"/>
    <property type="match status" value="1"/>
</dbReference>
<evidence type="ECO:0000259" key="2">
    <source>
        <dbReference type="PROSITE" id="PS51186"/>
    </source>
</evidence>
<reference evidence="3 4" key="1">
    <citation type="submission" date="2017-11" db="EMBL/GenBank/DDBJ databases">
        <title>Complete genome of a free-living desiccation-tolerant cyanobacterium and its photosynthetic adaptation to extreme terrestrial habitat.</title>
        <authorList>
            <person name="Shang J."/>
        </authorList>
    </citation>
    <scope>NUCLEOTIDE SEQUENCE [LARGE SCALE GENOMIC DNA]</scope>
    <source>
        <strain evidence="3 4">CCNUN1</strain>
    </source>
</reference>
<dbReference type="RefSeq" id="WP_100901700.1">
    <property type="nucleotide sequence ID" value="NZ_CAWNNC010000001.1"/>
</dbReference>